<protein>
    <submittedName>
        <fullName evidence="2">Uncharacterized protein</fullName>
    </submittedName>
</protein>
<evidence type="ECO:0000256" key="1">
    <source>
        <dbReference type="SAM" id="MobiDB-lite"/>
    </source>
</evidence>
<organism evidence="2 3">
    <name type="scientific">Xenopus laevis</name>
    <name type="common">African clawed frog</name>
    <dbReference type="NCBI Taxonomy" id="8355"/>
    <lineage>
        <taxon>Eukaryota</taxon>
        <taxon>Metazoa</taxon>
        <taxon>Chordata</taxon>
        <taxon>Craniata</taxon>
        <taxon>Vertebrata</taxon>
        <taxon>Euteleostomi</taxon>
        <taxon>Amphibia</taxon>
        <taxon>Batrachia</taxon>
        <taxon>Anura</taxon>
        <taxon>Pipoidea</taxon>
        <taxon>Pipidae</taxon>
        <taxon>Xenopodinae</taxon>
        <taxon>Xenopus</taxon>
        <taxon>Xenopus</taxon>
    </lineage>
</organism>
<gene>
    <name evidence="2" type="ORF">XELAEV_18025496mg</name>
</gene>
<evidence type="ECO:0000313" key="3">
    <source>
        <dbReference type="Proteomes" id="UP000694892"/>
    </source>
</evidence>
<feature type="region of interest" description="Disordered" evidence="1">
    <location>
        <begin position="1"/>
        <end position="24"/>
    </location>
</feature>
<reference evidence="3" key="1">
    <citation type="journal article" date="2016" name="Nature">
        <title>Genome evolution in the allotetraploid frog Xenopus laevis.</title>
        <authorList>
            <person name="Session A.M."/>
            <person name="Uno Y."/>
            <person name="Kwon T."/>
            <person name="Chapman J.A."/>
            <person name="Toyoda A."/>
            <person name="Takahashi S."/>
            <person name="Fukui A."/>
            <person name="Hikosaka A."/>
            <person name="Suzuki A."/>
            <person name="Kondo M."/>
            <person name="van Heeringen S.J."/>
            <person name="Quigley I."/>
            <person name="Heinz S."/>
            <person name="Ogino H."/>
            <person name="Ochi H."/>
            <person name="Hellsten U."/>
            <person name="Lyons J.B."/>
            <person name="Simakov O."/>
            <person name="Putnam N."/>
            <person name="Stites J."/>
            <person name="Kuroki Y."/>
            <person name="Tanaka T."/>
            <person name="Michiue T."/>
            <person name="Watanabe M."/>
            <person name="Bogdanovic O."/>
            <person name="Lister R."/>
            <person name="Georgiou G."/>
            <person name="Paranjpe S.S."/>
            <person name="van Kruijsbergen I."/>
            <person name="Shu S."/>
            <person name="Carlson J."/>
            <person name="Kinoshita T."/>
            <person name="Ohta Y."/>
            <person name="Mawaribuchi S."/>
            <person name="Jenkins J."/>
            <person name="Grimwood J."/>
            <person name="Schmutz J."/>
            <person name="Mitros T."/>
            <person name="Mozaffari S.V."/>
            <person name="Suzuki Y."/>
            <person name="Haramoto Y."/>
            <person name="Yamamoto T.S."/>
            <person name="Takagi C."/>
            <person name="Heald R."/>
            <person name="Miller K."/>
            <person name="Haudenschild C."/>
            <person name="Kitzman J."/>
            <person name="Nakayama T."/>
            <person name="Izutsu Y."/>
            <person name="Robert J."/>
            <person name="Fortriede J."/>
            <person name="Burns K."/>
            <person name="Lotay V."/>
            <person name="Karimi K."/>
            <person name="Yasuoka Y."/>
            <person name="Dichmann D.S."/>
            <person name="Flajnik M.F."/>
            <person name="Houston D.W."/>
            <person name="Shendure J."/>
            <person name="DuPasquier L."/>
            <person name="Vize P.D."/>
            <person name="Zorn A.M."/>
            <person name="Ito M."/>
            <person name="Marcotte E.M."/>
            <person name="Wallingford J.B."/>
            <person name="Ito Y."/>
            <person name="Asashima M."/>
            <person name="Ueno N."/>
            <person name="Matsuda Y."/>
            <person name="Veenstra G.J."/>
            <person name="Fujiyama A."/>
            <person name="Harland R.M."/>
            <person name="Taira M."/>
            <person name="Rokhsar D.S."/>
        </authorList>
    </citation>
    <scope>NUCLEOTIDE SEQUENCE [LARGE SCALE GENOMIC DNA]</scope>
    <source>
        <strain evidence="3">J</strain>
    </source>
</reference>
<proteinExistence type="predicted"/>
<sequence length="103" mass="11671">MVEASWDGWEEENTPAGVSRGGTSSRYVWHGTFEEKSDSDGRKVMVPYCGKCNVEVTMVLRDFAAKCPHCLWDCWMGRSRDFELRSALISAFKGLSVMIKNLE</sequence>
<name>A0A974D2G1_XENLA</name>
<accession>A0A974D2G1</accession>
<dbReference type="AlphaFoldDB" id="A0A974D2G1"/>
<evidence type="ECO:0000313" key="2">
    <source>
        <dbReference type="EMBL" id="OCT82961.1"/>
    </source>
</evidence>
<dbReference type="EMBL" id="CM004473">
    <property type="protein sequence ID" value="OCT82961.1"/>
    <property type="molecule type" value="Genomic_DNA"/>
</dbReference>
<dbReference type="Proteomes" id="UP000694892">
    <property type="component" value="Chromosome 4S"/>
</dbReference>